<dbReference type="OrthoDB" id="9811006at2"/>
<dbReference type="AlphaFoldDB" id="A0A4P6UF55"/>
<keyword evidence="1" id="KW-0732">Signal</keyword>
<dbReference type="EMBL" id="CP031395">
    <property type="protein sequence ID" value="QBK03383.1"/>
    <property type="molecule type" value="Genomic_DNA"/>
</dbReference>
<feature type="domain" description="Lipid/polyisoprenoid-binding YceI-like" evidence="2">
    <location>
        <begin position="26"/>
        <end position="190"/>
    </location>
</feature>
<organism evidence="3 5">
    <name type="scientific">Hylemonella gracilis</name>
    <dbReference type="NCBI Taxonomy" id="80880"/>
    <lineage>
        <taxon>Bacteria</taxon>
        <taxon>Pseudomonadati</taxon>
        <taxon>Pseudomonadota</taxon>
        <taxon>Betaproteobacteria</taxon>
        <taxon>Burkholderiales</taxon>
        <taxon>Comamonadaceae</taxon>
        <taxon>Hylemonella</taxon>
    </lineage>
</organism>
<reference evidence="3 5" key="1">
    <citation type="submission" date="2018-07" db="EMBL/GenBank/DDBJ databases">
        <title>Exploring interactions and the metabolic potential of the ultra-small soil bacteria Hylemonella gracilis.</title>
        <authorList>
            <person name="Tyc O."/>
            <person name="Kulkarni P."/>
            <person name="Gawehns F."/>
            <person name="Hundscheid M."/>
            <person name="Zweers H."/>
            <person name="Garbeva P."/>
        </authorList>
    </citation>
    <scope>NUCLEOTIDE SEQUENCE [LARGE SCALE GENOMIC DNA]</scope>
    <source>
        <strain evidence="3 5">NS1</strain>
    </source>
</reference>
<dbReference type="Gene3D" id="2.40.128.110">
    <property type="entry name" value="Lipid/polyisoprenoid-binding, YceI-like"/>
    <property type="match status" value="1"/>
</dbReference>
<dbReference type="SMART" id="SM00867">
    <property type="entry name" value="YceI"/>
    <property type="match status" value="1"/>
</dbReference>
<dbReference type="Proteomes" id="UP000292939">
    <property type="component" value="Chromosome"/>
</dbReference>
<proteinExistence type="predicted"/>
<dbReference type="PANTHER" id="PTHR34406:SF2">
    <property type="entry name" value="PERIPLASMIC PROTEIN"/>
    <property type="match status" value="1"/>
</dbReference>
<dbReference type="KEGG" id="hgr:DW355_17600"/>
<evidence type="ECO:0000313" key="5">
    <source>
        <dbReference type="Proteomes" id="UP000292939"/>
    </source>
</evidence>
<evidence type="ECO:0000313" key="3">
    <source>
        <dbReference type="EMBL" id="QBK03383.1"/>
    </source>
</evidence>
<gene>
    <name evidence="3" type="ORF">DW355_00105</name>
    <name evidence="4" type="ORF">DW355_17600</name>
</gene>
<dbReference type="InterPro" id="IPR007372">
    <property type="entry name" value="Lipid/polyisoprenoid-bd_YceI"/>
</dbReference>
<evidence type="ECO:0000313" key="4">
    <source>
        <dbReference type="EMBL" id="QBK06281.1"/>
    </source>
</evidence>
<feature type="signal peptide" evidence="1">
    <location>
        <begin position="1"/>
        <end position="22"/>
    </location>
</feature>
<sequence length="192" mass="20877">MRKITVATLVGLTLAAAGAAQAQSATYSIDPTHTFVTFEIDHMGTTTNRGRFDKKDGSVKLDKAAKKGSVEITIDMTSISTGTSAFDKHLQSPDFFNAEKFPTAKFTADKFSFNGDKVSEIAGTLTLVGKTQPVTLKASKFNCYMNPMLKREACGGDFETIIDRSAYGIDFGLNWGFPKEVKLLVQVEAIKQ</sequence>
<dbReference type="EMBL" id="CP031395">
    <property type="protein sequence ID" value="QBK06281.1"/>
    <property type="molecule type" value="Genomic_DNA"/>
</dbReference>
<evidence type="ECO:0000256" key="1">
    <source>
        <dbReference type="SAM" id="SignalP"/>
    </source>
</evidence>
<protein>
    <submittedName>
        <fullName evidence="3">Polyisoprenoid-binding protein</fullName>
    </submittedName>
</protein>
<dbReference type="KEGG" id="hgr:DW355_00105"/>
<dbReference type="RefSeq" id="WP_131276721.1">
    <property type="nucleotide sequence ID" value="NZ_CP031395.1"/>
</dbReference>
<evidence type="ECO:0000259" key="2">
    <source>
        <dbReference type="SMART" id="SM00867"/>
    </source>
</evidence>
<dbReference type="Pfam" id="PF04264">
    <property type="entry name" value="YceI"/>
    <property type="match status" value="1"/>
</dbReference>
<dbReference type="SUPFAM" id="SSF101874">
    <property type="entry name" value="YceI-like"/>
    <property type="match status" value="1"/>
</dbReference>
<dbReference type="PANTHER" id="PTHR34406">
    <property type="entry name" value="PROTEIN YCEI"/>
    <property type="match status" value="1"/>
</dbReference>
<dbReference type="InterPro" id="IPR036761">
    <property type="entry name" value="TTHA0802/YceI-like_sf"/>
</dbReference>
<accession>A0A4P6UF55</accession>
<feature type="chain" id="PRO_5033441665" evidence="1">
    <location>
        <begin position="23"/>
        <end position="192"/>
    </location>
</feature>
<name>A0A4P6UF55_9BURK</name>